<protein>
    <submittedName>
        <fullName evidence="1">Uncharacterized protein</fullName>
    </submittedName>
</protein>
<evidence type="ECO:0000313" key="1">
    <source>
        <dbReference type="EMBL" id="KAA6368282.1"/>
    </source>
</evidence>
<proteinExistence type="predicted"/>
<evidence type="ECO:0000313" key="2">
    <source>
        <dbReference type="Proteomes" id="UP000324800"/>
    </source>
</evidence>
<comment type="caution">
    <text evidence="1">The sequence shown here is derived from an EMBL/GenBank/DDBJ whole genome shotgun (WGS) entry which is preliminary data.</text>
</comment>
<reference evidence="1 2" key="1">
    <citation type="submission" date="2019-03" db="EMBL/GenBank/DDBJ databases">
        <title>Single cell metagenomics reveals metabolic interactions within the superorganism composed of flagellate Streblomastix strix and complex community of Bacteroidetes bacteria on its surface.</title>
        <authorList>
            <person name="Treitli S.C."/>
            <person name="Kolisko M."/>
            <person name="Husnik F."/>
            <person name="Keeling P."/>
            <person name="Hampl V."/>
        </authorList>
    </citation>
    <scope>NUCLEOTIDE SEQUENCE [LARGE SCALE GENOMIC DNA]</scope>
    <source>
        <strain evidence="1">ST1C</strain>
    </source>
</reference>
<name>A0A5J4UEB7_9EUKA</name>
<sequence length="69" mass="7764">MSHSTRSAESIASLNPGKKAEIYQWRRCSGRSQRIHLDKVGSLRLLEANLDQIALFPQGYSLKHDGKLV</sequence>
<dbReference type="Proteomes" id="UP000324800">
    <property type="component" value="Unassembled WGS sequence"/>
</dbReference>
<gene>
    <name evidence="1" type="ORF">EZS28_036191</name>
</gene>
<accession>A0A5J4UEB7</accession>
<organism evidence="1 2">
    <name type="scientific">Streblomastix strix</name>
    <dbReference type="NCBI Taxonomy" id="222440"/>
    <lineage>
        <taxon>Eukaryota</taxon>
        <taxon>Metamonada</taxon>
        <taxon>Preaxostyla</taxon>
        <taxon>Oxymonadida</taxon>
        <taxon>Streblomastigidae</taxon>
        <taxon>Streblomastix</taxon>
    </lineage>
</organism>
<dbReference type="EMBL" id="SNRW01017504">
    <property type="protein sequence ID" value="KAA6368282.1"/>
    <property type="molecule type" value="Genomic_DNA"/>
</dbReference>
<dbReference type="AlphaFoldDB" id="A0A5J4UEB7"/>